<dbReference type="Gene3D" id="3.40.50.360">
    <property type="match status" value="1"/>
</dbReference>
<comment type="caution">
    <text evidence="2">The sequence shown here is derived from an EMBL/GenBank/DDBJ whole genome shotgun (WGS) entry which is preliminary data.</text>
</comment>
<sequence length="200" mass="21775">MSSQNLKLAVILGSVREGRFGPTVANWFTEQAGAHGGFDVDLIDLADTPLPLALPPVPPAMDPNLRRPAEMADLTARLAAADAFIVVTPDYNRAYPAALKAAIDWHYTEWQTKPVGFVGYSGASGGLLAIEGLRQVFNELQAHTVRDYVSFPRYYELFGPDGALKEPEGPAAAAKVMLDQLQWWGSILHDARRDRPFAAA</sequence>
<dbReference type="InterPro" id="IPR029039">
    <property type="entry name" value="Flavoprotein-like_sf"/>
</dbReference>
<dbReference type="GeneID" id="96745950"/>
<name>A0A1R1SSU3_9ACTN</name>
<evidence type="ECO:0000313" key="3">
    <source>
        <dbReference type="Proteomes" id="UP000186168"/>
    </source>
</evidence>
<dbReference type="RefSeq" id="WP_065965721.1">
    <property type="nucleotide sequence ID" value="NZ_ASQP01000041.1"/>
</dbReference>
<dbReference type="PANTHER" id="PTHR30543">
    <property type="entry name" value="CHROMATE REDUCTASE"/>
    <property type="match status" value="1"/>
</dbReference>
<dbReference type="GO" id="GO:0005829">
    <property type="term" value="C:cytosol"/>
    <property type="evidence" value="ECO:0007669"/>
    <property type="project" value="TreeGrafter"/>
</dbReference>
<dbReference type="GO" id="GO:0010181">
    <property type="term" value="F:FMN binding"/>
    <property type="evidence" value="ECO:0007669"/>
    <property type="project" value="TreeGrafter"/>
</dbReference>
<reference evidence="2 3" key="1">
    <citation type="submission" date="2013-05" db="EMBL/GenBank/DDBJ databases">
        <title>Genome sequence of Streptomyces sparsogenes DSM 40356.</title>
        <authorList>
            <person name="Coyne S."/>
            <person name="Seebeck F.P."/>
        </authorList>
    </citation>
    <scope>NUCLEOTIDE SEQUENCE [LARGE SCALE GENOMIC DNA]</scope>
    <source>
        <strain evidence="2 3">DSM 40356</strain>
    </source>
</reference>
<keyword evidence="3" id="KW-1185">Reference proteome</keyword>
<dbReference type="STRING" id="67365.GCA_001704635_00809"/>
<dbReference type="SUPFAM" id="SSF52218">
    <property type="entry name" value="Flavoproteins"/>
    <property type="match status" value="1"/>
</dbReference>
<dbReference type="PANTHER" id="PTHR30543:SF21">
    <property type="entry name" value="NAD(P)H-DEPENDENT FMN REDUCTASE LOT6"/>
    <property type="match status" value="1"/>
</dbReference>
<evidence type="ECO:0000313" key="2">
    <source>
        <dbReference type="EMBL" id="OMI41119.1"/>
    </source>
</evidence>
<gene>
    <name evidence="2" type="ORF">SPAR_02436</name>
</gene>
<dbReference type="GO" id="GO:0016491">
    <property type="term" value="F:oxidoreductase activity"/>
    <property type="evidence" value="ECO:0007669"/>
    <property type="project" value="InterPro"/>
</dbReference>
<evidence type="ECO:0000259" key="1">
    <source>
        <dbReference type="Pfam" id="PF03358"/>
    </source>
</evidence>
<protein>
    <submittedName>
        <fullName evidence="2">NADPH-dependent FMN reductase</fullName>
    </submittedName>
</protein>
<dbReference type="Pfam" id="PF03358">
    <property type="entry name" value="FMN_red"/>
    <property type="match status" value="1"/>
</dbReference>
<dbReference type="InterPro" id="IPR050712">
    <property type="entry name" value="NAD(P)H-dep_reductase"/>
</dbReference>
<dbReference type="AlphaFoldDB" id="A0A1R1SSU3"/>
<dbReference type="InterPro" id="IPR005025">
    <property type="entry name" value="FMN_Rdtase-like_dom"/>
</dbReference>
<accession>A0A1R1SSU3</accession>
<proteinExistence type="predicted"/>
<organism evidence="2 3">
    <name type="scientific">Streptomyces sparsogenes DSM 40356</name>
    <dbReference type="NCBI Taxonomy" id="1331668"/>
    <lineage>
        <taxon>Bacteria</taxon>
        <taxon>Bacillati</taxon>
        <taxon>Actinomycetota</taxon>
        <taxon>Actinomycetes</taxon>
        <taxon>Kitasatosporales</taxon>
        <taxon>Streptomycetaceae</taxon>
        <taxon>Streptomyces</taxon>
    </lineage>
</organism>
<dbReference type="EMBL" id="ASQP01000041">
    <property type="protein sequence ID" value="OMI41119.1"/>
    <property type="molecule type" value="Genomic_DNA"/>
</dbReference>
<dbReference type="Proteomes" id="UP000186168">
    <property type="component" value="Unassembled WGS sequence"/>
</dbReference>
<feature type="domain" description="NADPH-dependent FMN reductase-like" evidence="1">
    <location>
        <begin position="7"/>
        <end position="154"/>
    </location>
</feature>